<dbReference type="EMBL" id="JAAZQQ010000001">
    <property type="protein sequence ID" value="NKX43311.1"/>
    <property type="molecule type" value="Genomic_DNA"/>
</dbReference>
<organism evidence="2 3">
    <name type="scientific">Roseicyclus persicicus</name>
    <dbReference type="NCBI Taxonomy" id="2650661"/>
    <lineage>
        <taxon>Bacteria</taxon>
        <taxon>Pseudomonadati</taxon>
        <taxon>Pseudomonadota</taxon>
        <taxon>Alphaproteobacteria</taxon>
        <taxon>Rhodobacterales</taxon>
        <taxon>Roseobacteraceae</taxon>
        <taxon>Roseicyclus</taxon>
    </lineage>
</organism>
<dbReference type="AlphaFoldDB" id="A0A7X6GVS6"/>
<protein>
    <submittedName>
        <fullName evidence="2">GNAT family N-acetyltransferase</fullName>
    </submittedName>
</protein>
<dbReference type="Proteomes" id="UP000526408">
    <property type="component" value="Unassembled WGS sequence"/>
</dbReference>
<keyword evidence="2" id="KW-0808">Transferase</keyword>
<dbReference type="InterPro" id="IPR016181">
    <property type="entry name" value="Acyl_CoA_acyltransferase"/>
</dbReference>
<dbReference type="InterPro" id="IPR000182">
    <property type="entry name" value="GNAT_dom"/>
</dbReference>
<keyword evidence="3" id="KW-1185">Reference proteome</keyword>
<name>A0A7X6GVS6_9RHOB</name>
<dbReference type="PANTHER" id="PTHR43792">
    <property type="entry name" value="GNAT FAMILY, PUTATIVE (AFU_ORTHOLOGUE AFUA_3G00765)-RELATED-RELATED"/>
    <property type="match status" value="1"/>
</dbReference>
<dbReference type="InterPro" id="IPR051531">
    <property type="entry name" value="N-acetyltransferase"/>
</dbReference>
<dbReference type="Pfam" id="PF13302">
    <property type="entry name" value="Acetyltransf_3"/>
    <property type="match status" value="1"/>
</dbReference>
<evidence type="ECO:0000313" key="2">
    <source>
        <dbReference type="EMBL" id="NKX43311.1"/>
    </source>
</evidence>
<dbReference type="RefSeq" id="WP_168621687.1">
    <property type="nucleotide sequence ID" value="NZ_JAAZQQ010000001.1"/>
</dbReference>
<evidence type="ECO:0000313" key="3">
    <source>
        <dbReference type="Proteomes" id="UP000526408"/>
    </source>
</evidence>
<reference evidence="2 3" key="1">
    <citation type="submission" date="2020-04" db="EMBL/GenBank/DDBJ databases">
        <authorList>
            <person name="Yoon J."/>
        </authorList>
    </citation>
    <scope>NUCLEOTIDE SEQUENCE [LARGE SCALE GENOMIC DNA]</scope>
    <source>
        <strain evidence="2 3">KMU-115</strain>
    </source>
</reference>
<dbReference type="Gene3D" id="3.40.630.30">
    <property type="match status" value="1"/>
</dbReference>
<comment type="caution">
    <text evidence="2">The sequence shown here is derived from an EMBL/GenBank/DDBJ whole genome shotgun (WGS) entry which is preliminary data.</text>
</comment>
<dbReference type="PANTHER" id="PTHR43792:SF1">
    <property type="entry name" value="N-ACETYLTRANSFERASE DOMAIN-CONTAINING PROTEIN"/>
    <property type="match status" value="1"/>
</dbReference>
<accession>A0A7X6GVS6</accession>
<feature type="domain" description="N-acetyltransferase" evidence="1">
    <location>
        <begin position="15"/>
        <end position="154"/>
    </location>
</feature>
<dbReference type="GO" id="GO:0016747">
    <property type="term" value="F:acyltransferase activity, transferring groups other than amino-acyl groups"/>
    <property type="evidence" value="ECO:0007669"/>
    <property type="project" value="InterPro"/>
</dbReference>
<dbReference type="SUPFAM" id="SSF55729">
    <property type="entry name" value="Acyl-CoA N-acyltransferases (Nat)"/>
    <property type="match status" value="1"/>
</dbReference>
<gene>
    <name evidence="2" type="ORF">HCU73_01815</name>
</gene>
<sequence>MIARLVDTPVLTTERLTLRAPQASDFEVFAPFVMSDRARFIGGGADKGLGHAWRVLAIITGHWHLRGWGTFVLEDRATGRPLGSAGPWMPGDWPEPELGWTIWTEEAEGRGYAAEAVTALRRHAYADLGWSTAVSYIDPRNDRSIALARRLGCTLDETADRPARDEPLMVWRHPAPAMVLAA</sequence>
<proteinExistence type="predicted"/>
<evidence type="ECO:0000259" key="1">
    <source>
        <dbReference type="Pfam" id="PF13302"/>
    </source>
</evidence>